<dbReference type="GeneID" id="84807429"/>
<organism evidence="1 2">
    <name type="scientific">Capnocytophaga gingivalis</name>
    <dbReference type="NCBI Taxonomy" id="1017"/>
    <lineage>
        <taxon>Bacteria</taxon>
        <taxon>Pseudomonadati</taxon>
        <taxon>Bacteroidota</taxon>
        <taxon>Flavobacteriia</taxon>
        <taxon>Flavobacteriales</taxon>
        <taxon>Flavobacteriaceae</taxon>
        <taxon>Capnocytophaga</taxon>
    </lineage>
</organism>
<dbReference type="AlphaFoldDB" id="A0A250FLX3"/>
<accession>A0A250FLX3</accession>
<name>A0A250FLX3_9FLAO</name>
<sequence length="141" mass="17105">MEFTGAFYPFYSDKPIEIVVQKMLDFAKSIGYQWEYFNQEEYDHRGYFFWKNKKMLTLHDEKGYNTLINGEGCFCLELKETNLNCGAKYFEFEQEPYDSFYNDFYCVFSKVYYYYLVLPEAIDENDFSLKVFNTLREILKS</sequence>
<dbReference type="KEGG" id="cgh:CGC50_02505"/>
<dbReference type="EMBL" id="CP022386">
    <property type="protein sequence ID" value="ATA86120.1"/>
    <property type="molecule type" value="Genomic_DNA"/>
</dbReference>
<dbReference type="Proteomes" id="UP000217250">
    <property type="component" value="Chromosome"/>
</dbReference>
<evidence type="ECO:0000313" key="1">
    <source>
        <dbReference type="EMBL" id="ATA86120.1"/>
    </source>
</evidence>
<evidence type="ECO:0000313" key="2">
    <source>
        <dbReference type="Proteomes" id="UP000217250"/>
    </source>
</evidence>
<proteinExistence type="predicted"/>
<reference evidence="2" key="1">
    <citation type="submission" date="2017-06" db="EMBL/GenBank/DDBJ databases">
        <title>Capnocytophaga spp. assemblies.</title>
        <authorList>
            <person name="Gulvik C.A."/>
        </authorList>
    </citation>
    <scope>NUCLEOTIDE SEQUENCE [LARGE SCALE GENOMIC DNA]</scope>
    <source>
        <strain evidence="2">H1496</strain>
    </source>
</reference>
<dbReference type="RefSeq" id="WP_095909539.1">
    <property type="nucleotide sequence ID" value="NZ_CAURLY010000006.1"/>
</dbReference>
<gene>
    <name evidence="1" type="ORF">CGC50_02505</name>
</gene>
<protein>
    <submittedName>
        <fullName evidence="1">Uncharacterized protein</fullName>
    </submittedName>
</protein>
<dbReference type="OrthoDB" id="7067622at2"/>